<evidence type="ECO:0000259" key="13">
    <source>
        <dbReference type="PROSITE" id="PS50004"/>
    </source>
</evidence>
<evidence type="ECO:0000256" key="2">
    <source>
        <dbReference type="ARBA" id="ARBA00022448"/>
    </source>
</evidence>
<dbReference type="CDD" id="cd04052">
    <property type="entry name" value="C2B_Tricalbin-like"/>
    <property type="match status" value="1"/>
</dbReference>
<dbReference type="Pfam" id="PF25331">
    <property type="entry name" value="C2_Mug190_3rd"/>
    <property type="match status" value="1"/>
</dbReference>
<feature type="compositionally biased region" description="Polar residues" evidence="11">
    <location>
        <begin position="1122"/>
        <end position="1146"/>
    </location>
</feature>
<dbReference type="InterPro" id="IPR031468">
    <property type="entry name" value="SMP_LBD"/>
</dbReference>
<keyword evidence="10 12" id="KW-0472">Membrane</keyword>
<keyword evidence="5" id="KW-0677">Repeat</keyword>
<dbReference type="InterPro" id="IPR057349">
    <property type="entry name" value="C2_Mug190_3rd"/>
</dbReference>
<dbReference type="GO" id="GO:0005789">
    <property type="term" value="C:endoplasmic reticulum membrane"/>
    <property type="evidence" value="ECO:0007669"/>
    <property type="project" value="UniProtKB-SubCell"/>
</dbReference>
<dbReference type="InterPro" id="IPR000008">
    <property type="entry name" value="C2_dom"/>
</dbReference>
<dbReference type="Gene3D" id="2.60.40.150">
    <property type="entry name" value="C2 domain"/>
    <property type="match status" value="2"/>
</dbReference>
<evidence type="ECO:0000256" key="3">
    <source>
        <dbReference type="ARBA" id="ARBA00022553"/>
    </source>
</evidence>
<dbReference type="CDD" id="cd04041">
    <property type="entry name" value="C2A_fungal"/>
    <property type="match status" value="1"/>
</dbReference>
<dbReference type="SUPFAM" id="SSF49562">
    <property type="entry name" value="C2 domain (Calcium/lipid-binding domain, CaLB)"/>
    <property type="match status" value="2"/>
</dbReference>
<dbReference type="GO" id="GO:0008289">
    <property type="term" value="F:lipid binding"/>
    <property type="evidence" value="ECO:0007669"/>
    <property type="project" value="UniProtKB-KW"/>
</dbReference>
<keyword evidence="4 12" id="KW-0812">Transmembrane</keyword>
<dbReference type="AlphaFoldDB" id="A0A8H7WFC2"/>
<dbReference type="Proteomes" id="UP000664132">
    <property type="component" value="Unassembled WGS sequence"/>
</dbReference>
<keyword evidence="6" id="KW-0256">Endoplasmic reticulum</keyword>
<dbReference type="InterPro" id="IPR037765">
    <property type="entry name" value="C2B_Tricalbin"/>
</dbReference>
<comment type="caution">
    <text evidence="15">The sequence shown here is derived from an EMBL/GenBank/DDBJ whole genome shotgun (WGS) entry which is preliminary data.</text>
</comment>
<dbReference type="PROSITE" id="PS50004">
    <property type="entry name" value="C2"/>
    <property type="match status" value="2"/>
</dbReference>
<feature type="domain" description="SMP-LTD" evidence="14">
    <location>
        <begin position="236"/>
        <end position="463"/>
    </location>
</feature>
<dbReference type="GO" id="GO:0061817">
    <property type="term" value="P:endoplasmic reticulum-plasma membrane tethering"/>
    <property type="evidence" value="ECO:0007669"/>
    <property type="project" value="InterPro"/>
</dbReference>
<evidence type="ECO:0000256" key="7">
    <source>
        <dbReference type="ARBA" id="ARBA00022989"/>
    </source>
</evidence>
<name>A0A8H7WFC2_9HELO</name>
<gene>
    <name evidence="15" type="ORF">IFR04_003065</name>
</gene>
<evidence type="ECO:0000259" key="14">
    <source>
        <dbReference type="PROSITE" id="PS51847"/>
    </source>
</evidence>
<dbReference type="SMART" id="SM00239">
    <property type="entry name" value="C2"/>
    <property type="match status" value="2"/>
</dbReference>
<feature type="region of interest" description="Disordered" evidence="11">
    <location>
        <begin position="639"/>
        <end position="658"/>
    </location>
</feature>
<evidence type="ECO:0000256" key="11">
    <source>
        <dbReference type="SAM" id="MobiDB-lite"/>
    </source>
</evidence>
<keyword evidence="7 12" id="KW-1133">Transmembrane helix</keyword>
<dbReference type="PANTHER" id="PTHR47348">
    <property type="entry name" value="MEIOTICALLY UP-REGULATED GENE 190 PROTEIN"/>
    <property type="match status" value="1"/>
</dbReference>
<feature type="compositionally biased region" description="Basic and acidic residues" evidence="11">
    <location>
        <begin position="31"/>
        <end position="42"/>
    </location>
</feature>
<dbReference type="OrthoDB" id="419768at2759"/>
<dbReference type="InterPro" id="IPR037767">
    <property type="entry name" value="C2A_Mug190-like"/>
</dbReference>
<reference evidence="15" key="1">
    <citation type="submission" date="2021-02" db="EMBL/GenBank/DDBJ databases">
        <title>Genome sequence Cadophora malorum strain M34.</title>
        <authorList>
            <person name="Stefanovic E."/>
            <person name="Vu D."/>
            <person name="Scully C."/>
            <person name="Dijksterhuis J."/>
            <person name="Roader J."/>
            <person name="Houbraken J."/>
        </authorList>
    </citation>
    <scope>NUCLEOTIDE SEQUENCE</scope>
    <source>
        <strain evidence="15">M34</strain>
    </source>
</reference>
<evidence type="ECO:0000256" key="12">
    <source>
        <dbReference type="SAM" id="Phobius"/>
    </source>
</evidence>
<feature type="compositionally biased region" description="Basic and acidic residues" evidence="11">
    <location>
        <begin position="1037"/>
        <end position="1049"/>
    </location>
</feature>
<organism evidence="15 16">
    <name type="scientific">Cadophora malorum</name>
    <dbReference type="NCBI Taxonomy" id="108018"/>
    <lineage>
        <taxon>Eukaryota</taxon>
        <taxon>Fungi</taxon>
        <taxon>Dikarya</taxon>
        <taxon>Ascomycota</taxon>
        <taxon>Pezizomycotina</taxon>
        <taxon>Leotiomycetes</taxon>
        <taxon>Helotiales</taxon>
        <taxon>Ploettnerulaceae</taxon>
        <taxon>Cadophora</taxon>
    </lineage>
</organism>
<feature type="compositionally biased region" description="Basic and acidic residues" evidence="11">
    <location>
        <begin position="1161"/>
        <end position="1178"/>
    </location>
</feature>
<accession>A0A8H7WFC2</accession>
<protein>
    <recommendedName>
        <fullName evidence="17">Meiotically up-regulated gene 190 protein</fullName>
    </recommendedName>
</protein>
<feature type="compositionally biased region" description="Basic and acidic residues" evidence="11">
    <location>
        <begin position="1106"/>
        <end position="1118"/>
    </location>
</feature>
<feature type="transmembrane region" description="Helical" evidence="12">
    <location>
        <begin position="169"/>
        <end position="187"/>
    </location>
</feature>
<dbReference type="Pfam" id="PF00168">
    <property type="entry name" value="C2"/>
    <property type="match status" value="2"/>
</dbReference>
<feature type="region of interest" description="Disordered" evidence="11">
    <location>
        <begin position="1"/>
        <end position="55"/>
    </location>
</feature>
<evidence type="ECO:0000256" key="1">
    <source>
        <dbReference type="ARBA" id="ARBA00004586"/>
    </source>
</evidence>
<feature type="region of interest" description="Disordered" evidence="11">
    <location>
        <begin position="687"/>
        <end position="711"/>
    </location>
</feature>
<dbReference type="GO" id="GO:0006869">
    <property type="term" value="P:lipid transport"/>
    <property type="evidence" value="ECO:0007669"/>
    <property type="project" value="UniProtKB-KW"/>
</dbReference>
<evidence type="ECO:0000256" key="4">
    <source>
        <dbReference type="ARBA" id="ARBA00022692"/>
    </source>
</evidence>
<feature type="domain" description="C2" evidence="13">
    <location>
        <begin position="461"/>
        <end position="590"/>
    </location>
</feature>
<dbReference type="InterPro" id="IPR035892">
    <property type="entry name" value="C2_domain_sf"/>
</dbReference>
<evidence type="ECO:0000313" key="16">
    <source>
        <dbReference type="Proteomes" id="UP000664132"/>
    </source>
</evidence>
<evidence type="ECO:0000256" key="5">
    <source>
        <dbReference type="ARBA" id="ARBA00022737"/>
    </source>
</evidence>
<evidence type="ECO:0008006" key="17">
    <source>
        <dbReference type="Google" id="ProtNLM"/>
    </source>
</evidence>
<evidence type="ECO:0000256" key="10">
    <source>
        <dbReference type="ARBA" id="ARBA00023136"/>
    </source>
</evidence>
<dbReference type="PROSITE" id="PS51847">
    <property type="entry name" value="SMP"/>
    <property type="match status" value="1"/>
</dbReference>
<keyword evidence="8" id="KW-0445">Lipid transport</keyword>
<evidence type="ECO:0000313" key="15">
    <source>
        <dbReference type="EMBL" id="KAG4423769.1"/>
    </source>
</evidence>
<comment type="subcellular location">
    <subcellularLocation>
        <location evidence="1">Endoplasmic reticulum membrane</location>
    </subcellularLocation>
</comment>
<sequence>MASEDQKTVPGGHYSGANPIPNIQKFVESLDADKKERDRRINEGLTSGEIKDHVVPKAGVAGTRKKVTDPTTGREVEIEDVNKDFMRAVESPQLSVPNANVDKKTHVNTDGTQSGEEYRLNQDITAPPDPVEPNTTSDVPIHGEKTNILFHPTPSTSYEPMYEALERRTYILCAGVLVAIVILGKFFGGALHGLIPLGLCITSGIHLWMKDLVRRGRAQEWSTEKTRGETATANLIPESVEWMNTFLGVMWGLIDPDMFASVADTLEDVMQASVPSVIENVRVAEINQGNNPFRILSLRALPDGHVSEMKNVIHKQNEKTKDLQELAADEEGGDYYNLECSFAYHASPTGAGTSEKAKNMHMQLVFYLGIKGLFGVPLPIFVELQGLVGTVRLRLQMTPEAPFLKAITFTLMGLPKVQAGCVPLLDAGINILNLPLISNFVNYAIGAAANEYVAPKSLSLDMTKLLKGDDIQKDTEALGVLWIRIHKATGLSKQDQRGSKGGGSDPYITVSFSKYGKPMYCTRVIQDDLNPVWEETCALLVTPDLIKADEQLSIELWDSDRATADDVVGKVELSMQKMIQHPGKMYPQVSPLRGMHQEKSMPGELHWEVGYFGKPQFRPALRSHGKDINLPDQLKDKKELQDEKGSLDTAAEEAVVNTPPDPLWPSGICSVIVHQIVNLEFQHLKGSQGKRKGREFEPAQPSGENKDEEHKKLPSGYCTILFNDDLAYRTRTKAVSSKPIFNAGTERFMRDWRSAIITITVRDQRMRQHDPILGVVPLKLSDILQTSSQVTRWYPLDGGIGFGRIRISLLFRCIETRLPPKQLGWDVGTFEFTSDKILATGFSANGKLKLRTGGSSGKIGRAQCKKTEDGDGIYWDVLDEEGNNRVRLPVKYRYRSPVIFEFHSANKRGSDAYAVIWLHHLEDNKEEDVNIPIWKTDKGMRLTQNYITEENFKEIPDIRIEEIGRLHFRGRFKAGMDQDHSAFVTDNDSRETQETWEACNSDGVRDTIVTKELPEAVQELHDQSLTQGRDVLSQADEGEKQKWMAKDGTDWSGAFGQDPARLADQKLQEREREAEYNGKTIGGQNKDVSEDGDESSGSDTDASDLGVHDATNHEKIEEDQTTDGSQSAVSNQTDAEATANTGTATSRESHTRVAGKGLLSRAKDPVRQIKNYNEDKSELHRKHKGLMQWRPVRNLQFAKNEAKFAVRRTLNKGTLQGRKPDVESEF</sequence>
<evidence type="ECO:0000256" key="9">
    <source>
        <dbReference type="ARBA" id="ARBA00023121"/>
    </source>
</evidence>
<keyword evidence="2" id="KW-0813">Transport</keyword>
<proteinExistence type="predicted"/>
<dbReference type="EMBL" id="JAFJYH010000029">
    <property type="protein sequence ID" value="KAG4423769.1"/>
    <property type="molecule type" value="Genomic_DNA"/>
</dbReference>
<dbReference type="CDD" id="cd21676">
    <property type="entry name" value="SMP_Mug190"/>
    <property type="match status" value="1"/>
</dbReference>
<dbReference type="Pfam" id="PF25669">
    <property type="entry name" value="SMP_MUG190-like"/>
    <property type="match status" value="1"/>
</dbReference>
<evidence type="ECO:0000256" key="8">
    <source>
        <dbReference type="ARBA" id="ARBA00023055"/>
    </source>
</evidence>
<feature type="region of interest" description="Disordered" evidence="11">
    <location>
        <begin position="1035"/>
        <end position="1185"/>
    </location>
</feature>
<keyword evidence="16" id="KW-1185">Reference proteome</keyword>
<evidence type="ECO:0000256" key="6">
    <source>
        <dbReference type="ARBA" id="ARBA00022824"/>
    </source>
</evidence>
<feature type="domain" description="C2" evidence="13">
    <location>
        <begin position="650"/>
        <end position="794"/>
    </location>
</feature>
<keyword evidence="3" id="KW-0597">Phosphoprotein</keyword>
<dbReference type="PANTHER" id="PTHR47348:SF3">
    <property type="entry name" value="MEIOTICALLY UP-REGULATED GENE 190 PROTEIN"/>
    <property type="match status" value="1"/>
</dbReference>
<feature type="compositionally biased region" description="Basic and acidic residues" evidence="11">
    <location>
        <begin position="1061"/>
        <end position="1076"/>
    </location>
</feature>
<keyword evidence="9" id="KW-0446">Lipid-binding</keyword>